<dbReference type="PANTHER" id="PTHR43531:SF14">
    <property type="entry name" value="METHYL-ACCEPTING CHEMOTAXIS PROTEIN I-RELATED"/>
    <property type="match status" value="1"/>
</dbReference>
<dbReference type="SMART" id="SM00283">
    <property type="entry name" value="MA"/>
    <property type="match status" value="1"/>
</dbReference>
<feature type="region of interest" description="Disordered" evidence="6">
    <location>
        <begin position="747"/>
        <end position="796"/>
    </location>
</feature>
<dbReference type="Pfam" id="PF08447">
    <property type="entry name" value="PAS_3"/>
    <property type="match status" value="1"/>
</dbReference>
<dbReference type="InterPro" id="IPR000014">
    <property type="entry name" value="PAS"/>
</dbReference>
<evidence type="ECO:0000256" key="3">
    <source>
        <dbReference type="ARBA" id="ARBA00029447"/>
    </source>
</evidence>
<evidence type="ECO:0000256" key="6">
    <source>
        <dbReference type="SAM" id="MobiDB-lite"/>
    </source>
</evidence>
<gene>
    <name evidence="10" type="ORF">THMIRHAM_04300</name>
</gene>
<feature type="compositionally biased region" description="Polar residues" evidence="6">
    <location>
        <begin position="776"/>
        <end position="787"/>
    </location>
</feature>
<evidence type="ECO:0000256" key="4">
    <source>
        <dbReference type="PROSITE-ProRule" id="PRU00284"/>
    </source>
</evidence>
<dbReference type="PRINTS" id="PR00260">
    <property type="entry name" value="CHEMTRNSDUCR"/>
</dbReference>
<dbReference type="Pfam" id="PF00015">
    <property type="entry name" value="MCPsignal"/>
    <property type="match status" value="1"/>
</dbReference>
<dbReference type="SMART" id="SM00086">
    <property type="entry name" value="PAC"/>
    <property type="match status" value="1"/>
</dbReference>
<dbReference type="CDD" id="cd11386">
    <property type="entry name" value="MCP_signal"/>
    <property type="match status" value="1"/>
</dbReference>
<keyword evidence="2 4" id="KW-0807">Transducer</keyword>
<dbReference type="InterPro" id="IPR004089">
    <property type="entry name" value="MCPsignal_dom"/>
</dbReference>
<dbReference type="NCBIfam" id="TIGR00229">
    <property type="entry name" value="sensory_box"/>
    <property type="match status" value="1"/>
</dbReference>
<feature type="domain" description="Methyl-accepting transducer" evidence="8">
    <location>
        <begin position="488"/>
        <end position="717"/>
    </location>
</feature>
<keyword evidence="5" id="KW-0175">Coiled coil</keyword>
<evidence type="ECO:0008006" key="12">
    <source>
        <dbReference type="Google" id="ProtNLM"/>
    </source>
</evidence>
<dbReference type="SUPFAM" id="SSF58104">
    <property type="entry name" value="Methyl-accepting chemotaxis protein (MCP) signaling domain"/>
    <property type="match status" value="1"/>
</dbReference>
<keyword evidence="11" id="KW-1185">Reference proteome</keyword>
<dbReference type="Gene3D" id="1.10.287.950">
    <property type="entry name" value="Methyl-accepting chemotaxis protein"/>
    <property type="match status" value="1"/>
</dbReference>
<feature type="transmembrane region" description="Helical" evidence="7">
    <location>
        <begin position="162"/>
        <end position="181"/>
    </location>
</feature>
<dbReference type="SUPFAM" id="SSF55785">
    <property type="entry name" value="PYP-like sensor domain (PAS domain)"/>
    <property type="match status" value="1"/>
</dbReference>
<sequence length="796" mass="87327">MRDNGLVTQKEFNLPKDTTIVSRTDLRGNIISANEAFIEASGFSWSELVGQPHNILRHPDVPAAVFEDFWSTLKEGKPWSQTVKNRRKNGDHYWVIANATPIFEHGEMTGYMSVRTPATREQISAAENAYRLIAKGKIALRNGNVKNLTETFNPLLQLNQSAIAFILSTLLLVSIFTTLLFPEIESVIPTVVFEVIDIALVFLIVLSSWLNGKRLNLLSEKITAISEGNFHGEIDSRGNSLVSKTFGRLKSMQIKLGADLDDVKAALANSMRVESALKAASSNIMVIDRFRSIIFMNDSVIQMLKSVENEIKKDLPNFDSDKLIRQSIDVFHQHPEHQASLLDNLKESYQSRIHVGNAIIDLIVDPIFDENNNRIGTVAEWKNMTDQLAIEENIESIIADAAKGILSRRIDETKLHGFELQISQSINLLLENFSQITENLNVILSNMATGDLTHRLSGEYQAELLEMQTATNDAIKSFSHTLSRVNTGAQEIGGMAREVAVASEDLSQRTQEQAASLEETAASMEELTATLKNSTDNSIQANKLAHETVTQASSGIDVMNKTLEAMAGITELSKKIGEITSVIDSIAFQTNLLALNAAVEAARAGEHGRGFAVVAGEVRNLASKSAEAAKDISTLIGSAIQQITTGTSLVEETNSVFEKMVHSIQEVEDLVSQVYTTTNEQSQGIQQVNLAIGQLDEVTQQNAALVEELSATAGNMSEESTKQAEFISHFKFDNQSNGVTIASADIKPEQNKPQIAHSASPAPSKSEQTRHKPQATAPTINSEPAKNSNEDEWSEF</sequence>
<dbReference type="InterPro" id="IPR035965">
    <property type="entry name" value="PAS-like_dom_sf"/>
</dbReference>
<feature type="coiled-coil region" evidence="5">
    <location>
        <begin position="507"/>
        <end position="537"/>
    </location>
</feature>
<evidence type="ECO:0000313" key="10">
    <source>
        <dbReference type="EMBL" id="BCN92645.1"/>
    </source>
</evidence>
<evidence type="ECO:0000256" key="2">
    <source>
        <dbReference type="ARBA" id="ARBA00023224"/>
    </source>
</evidence>
<dbReference type="CDD" id="cd00130">
    <property type="entry name" value="PAS"/>
    <property type="match status" value="1"/>
</dbReference>
<accession>A0ABM7MBC0</accession>
<organism evidence="10 11">
    <name type="scientific">Thiomicrorhabdus immobilis</name>
    <dbReference type="NCBI Taxonomy" id="2791037"/>
    <lineage>
        <taxon>Bacteria</taxon>
        <taxon>Pseudomonadati</taxon>
        <taxon>Pseudomonadota</taxon>
        <taxon>Gammaproteobacteria</taxon>
        <taxon>Thiotrichales</taxon>
        <taxon>Piscirickettsiaceae</taxon>
        <taxon>Thiomicrorhabdus</taxon>
    </lineage>
</organism>
<keyword evidence="7" id="KW-0472">Membrane</keyword>
<name>A0ABM7MBC0_9GAMM</name>
<dbReference type="Proteomes" id="UP001054820">
    <property type="component" value="Chromosome"/>
</dbReference>
<keyword evidence="7" id="KW-0812">Transmembrane</keyword>
<feature type="domain" description="PAS" evidence="9">
    <location>
        <begin position="25"/>
        <end position="76"/>
    </location>
</feature>
<proteinExistence type="inferred from homology"/>
<dbReference type="EMBL" id="AP024202">
    <property type="protein sequence ID" value="BCN92645.1"/>
    <property type="molecule type" value="Genomic_DNA"/>
</dbReference>
<dbReference type="PROSITE" id="PS50112">
    <property type="entry name" value="PAS"/>
    <property type="match status" value="1"/>
</dbReference>
<comment type="similarity">
    <text evidence="3">Belongs to the methyl-accepting chemotaxis (MCP) protein family.</text>
</comment>
<dbReference type="PROSITE" id="PS50111">
    <property type="entry name" value="CHEMOTAXIS_TRANSDUC_2"/>
    <property type="match status" value="1"/>
</dbReference>
<keyword evidence="7" id="KW-1133">Transmembrane helix</keyword>
<dbReference type="InterPro" id="IPR013655">
    <property type="entry name" value="PAS_fold_3"/>
</dbReference>
<dbReference type="InterPro" id="IPR004090">
    <property type="entry name" value="Chemotax_Me-accpt_rcpt"/>
</dbReference>
<dbReference type="InterPro" id="IPR001610">
    <property type="entry name" value="PAC"/>
</dbReference>
<evidence type="ECO:0000259" key="8">
    <source>
        <dbReference type="PROSITE" id="PS50111"/>
    </source>
</evidence>
<dbReference type="RefSeq" id="WP_237262562.1">
    <property type="nucleotide sequence ID" value="NZ_AP024202.1"/>
</dbReference>
<evidence type="ECO:0000256" key="7">
    <source>
        <dbReference type="SAM" id="Phobius"/>
    </source>
</evidence>
<keyword evidence="1" id="KW-0488">Methylation</keyword>
<dbReference type="SMART" id="SM00091">
    <property type="entry name" value="PAS"/>
    <property type="match status" value="2"/>
</dbReference>
<dbReference type="PANTHER" id="PTHR43531">
    <property type="entry name" value="PROTEIN ICFG"/>
    <property type="match status" value="1"/>
</dbReference>
<dbReference type="Gene3D" id="3.30.450.20">
    <property type="entry name" value="PAS domain"/>
    <property type="match status" value="2"/>
</dbReference>
<evidence type="ECO:0000313" key="11">
    <source>
        <dbReference type="Proteomes" id="UP001054820"/>
    </source>
</evidence>
<evidence type="ECO:0000259" key="9">
    <source>
        <dbReference type="PROSITE" id="PS50112"/>
    </source>
</evidence>
<reference evidence="10" key="1">
    <citation type="journal article" date="2022" name="Arch. Microbiol.">
        <title>Thiomicrorhabdus immobilis sp. nov., a mesophilic sulfur-oxidizing bacterium isolated from sediment of a brackish lake in northern Japan.</title>
        <authorList>
            <person name="Kojima H."/>
            <person name="Mochizuki J."/>
            <person name="Kanda M."/>
            <person name="Watanabe T."/>
            <person name="Fukui M."/>
        </authorList>
    </citation>
    <scope>NUCLEOTIDE SEQUENCE</scope>
    <source>
        <strain evidence="10">Am19</strain>
    </source>
</reference>
<dbReference type="Pfam" id="PF13188">
    <property type="entry name" value="PAS_8"/>
    <property type="match status" value="1"/>
</dbReference>
<protein>
    <recommendedName>
        <fullName evidence="12">Chemotaxis protein</fullName>
    </recommendedName>
</protein>
<evidence type="ECO:0000256" key="5">
    <source>
        <dbReference type="SAM" id="Coils"/>
    </source>
</evidence>
<feature type="transmembrane region" description="Helical" evidence="7">
    <location>
        <begin position="187"/>
        <end position="210"/>
    </location>
</feature>
<dbReference type="InterPro" id="IPR051310">
    <property type="entry name" value="MCP_chemotaxis"/>
</dbReference>
<evidence type="ECO:0000256" key="1">
    <source>
        <dbReference type="ARBA" id="ARBA00022481"/>
    </source>
</evidence>